<sequence length="41" mass="4603">LALLKPGSLVISNAFAIPGWEATQTLHTDVFMKIPIYIYRI</sequence>
<accession>A0A2W5FIC0</accession>
<reference evidence="1 2" key="1">
    <citation type="submission" date="2017-08" db="EMBL/GenBank/DDBJ databases">
        <title>Infants hospitalized years apart are colonized by the same room-sourced microbial strains.</title>
        <authorList>
            <person name="Brooks B."/>
            <person name="Olm M.R."/>
            <person name="Firek B.A."/>
            <person name="Baker R."/>
            <person name="Thomas B.C."/>
            <person name="Morowitz M.J."/>
            <person name="Banfield J.F."/>
        </authorList>
    </citation>
    <scope>NUCLEOTIDE SEQUENCE [LARGE SCALE GENOMIC DNA]</scope>
    <source>
        <strain evidence="1">S2_006_000_R2_64</strain>
    </source>
</reference>
<feature type="non-terminal residue" evidence="1">
    <location>
        <position position="1"/>
    </location>
</feature>
<evidence type="ECO:0000313" key="1">
    <source>
        <dbReference type="EMBL" id="PZP55745.1"/>
    </source>
</evidence>
<evidence type="ECO:0000313" key="2">
    <source>
        <dbReference type="Proteomes" id="UP000249739"/>
    </source>
</evidence>
<keyword evidence="1" id="KW-0808">Transferase</keyword>
<dbReference type="GO" id="GO:0008168">
    <property type="term" value="F:methyltransferase activity"/>
    <property type="evidence" value="ECO:0007669"/>
    <property type="project" value="UniProtKB-KW"/>
</dbReference>
<keyword evidence="1" id="KW-0489">Methyltransferase</keyword>
<proteinExistence type="predicted"/>
<dbReference type="Proteomes" id="UP000249739">
    <property type="component" value="Unassembled WGS sequence"/>
</dbReference>
<organism evidence="1 2">
    <name type="scientific">Micavibrio aeruginosavorus</name>
    <dbReference type="NCBI Taxonomy" id="349221"/>
    <lineage>
        <taxon>Bacteria</taxon>
        <taxon>Pseudomonadati</taxon>
        <taxon>Bdellovibrionota</taxon>
        <taxon>Bdellovibrionia</taxon>
        <taxon>Bdellovibrionales</taxon>
        <taxon>Pseudobdellovibrionaceae</taxon>
        <taxon>Micavibrio</taxon>
    </lineage>
</organism>
<gene>
    <name evidence="1" type="ORF">DI586_05835</name>
</gene>
<comment type="caution">
    <text evidence="1">The sequence shown here is derived from an EMBL/GenBank/DDBJ whole genome shotgun (WGS) entry which is preliminary data.</text>
</comment>
<protein>
    <submittedName>
        <fullName evidence="1">SAM-dependent methyltransferase</fullName>
    </submittedName>
</protein>
<dbReference type="GO" id="GO:0032259">
    <property type="term" value="P:methylation"/>
    <property type="evidence" value="ECO:0007669"/>
    <property type="project" value="UniProtKB-KW"/>
</dbReference>
<dbReference type="AlphaFoldDB" id="A0A2W5FIC0"/>
<dbReference type="EMBL" id="QFOT01000052">
    <property type="protein sequence ID" value="PZP55745.1"/>
    <property type="molecule type" value="Genomic_DNA"/>
</dbReference>
<name>A0A2W5FIC0_9BACT</name>